<proteinExistence type="predicted"/>
<dbReference type="PANTHER" id="PTHR43628">
    <property type="entry name" value="ACTIVATOR OF C KINASE PROTEIN 1-RELATED"/>
    <property type="match status" value="1"/>
</dbReference>
<dbReference type="SUPFAM" id="SSF56112">
    <property type="entry name" value="Protein kinase-like (PK-like)"/>
    <property type="match status" value="1"/>
</dbReference>
<dbReference type="EMBL" id="PQFF01000035">
    <property type="protein sequence ID" value="RHZ87312.1"/>
    <property type="molecule type" value="Genomic_DNA"/>
</dbReference>
<dbReference type="InterPro" id="IPR052945">
    <property type="entry name" value="Mitotic_Regulator"/>
</dbReference>
<dbReference type="GO" id="GO:0005524">
    <property type="term" value="F:ATP binding"/>
    <property type="evidence" value="ECO:0007669"/>
    <property type="project" value="InterPro"/>
</dbReference>
<evidence type="ECO:0000313" key="2">
    <source>
        <dbReference type="EMBL" id="RHZ87312.1"/>
    </source>
</evidence>
<dbReference type="InterPro" id="IPR006597">
    <property type="entry name" value="Sel1-like"/>
</dbReference>
<dbReference type="AlphaFoldDB" id="A0A397JJ57"/>
<dbReference type="PANTHER" id="PTHR43628:SF1">
    <property type="entry name" value="CHITIN SYNTHASE REGULATORY FACTOR 2-RELATED"/>
    <property type="match status" value="1"/>
</dbReference>
<protein>
    <recommendedName>
        <fullName evidence="1">Protein kinase domain-containing protein</fullName>
    </recommendedName>
</protein>
<keyword evidence="3" id="KW-1185">Reference proteome</keyword>
<dbReference type="Pfam" id="PF07714">
    <property type="entry name" value="PK_Tyr_Ser-Thr"/>
    <property type="match status" value="1"/>
</dbReference>
<dbReference type="Proteomes" id="UP000266861">
    <property type="component" value="Unassembled WGS sequence"/>
</dbReference>
<dbReference type="InterPro" id="IPR000719">
    <property type="entry name" value="Prot_kinase_dom"/>
</dbReference>
<sequence length="693" mass="80509">MSQEKTTKEWETQIENLIVEDKFQEENIPFYQYSEFENVKFISGNVYKATFKISQKTIALKCVSLHDKFTLDYLINEVKRHRKIEIHDSILRFYGVTKQENTNNYLIILEYVNNGSLRQYLETNFQKINWNVKLNLAKQIANIVMYLHSDNITHEKLNSENILVHDENIKINDFGMFKHISESLKFQLIDPNTIEKNKCSDIFSLGTILWEISSGKPSSELNSNIDLLNSIVKGEREMITPGIPSKYKEIYIDCWKHDENSRPNISQVVKNLSEIIISSASVKFGTSLSHPYNGRDEVTSFKSEKPNKRRRFLQISKIANFLKFRLPKFSFRYVKVNRQNEHHFNPSFIDVEIDEFIKDLFELFINLYEKQTSKMQLIMIKTYIRECNKNPVKVLSEMNRHPSHYWFTSLIGFFYLYGIGTVVDNEMAFEFFGLAANEITDMKYNSFTNLSLRKLYNFNKEIGLIYLANMYLTGRCVRKDMKKAFQMYSKVSDEGSIIALHNVAYCYEGGFGVKKNEGKAFELYLKLAKEGYPVAQYDVGRCYSTGKGISKDEAKEFQWYIKSALAGNIFAMCNAGFCYDYGTGVERDEGEAFKWYSRAAEKGHSLAQHNLGWCYKNGEGIEKNQAEAFKWFDRAANNGYIDSQYMVGKYFYEGCGTEKDIVKAICWLNIAKERGDSDANDLLKEIISKGIES</sequence>
<dbReference type="InterPro" id="IPR011990">
    <property type="entry name" value="TPR-like_helical_dom_sf"/>
</dbReference>
<dbReference type="GO" id="GO:0004672">
    <property type="term" value="F:protein kinase activity"/>
    <property type="evidence" value="ECO:0007669"/>
    <property type="project" value="InterPro"/>
</dbReference>
<feature type="domain" description="Protein kinase" evidence="1">
    <location>
        <begin position="36"/>
        <end position="276"/>
    </location>
</feature>
<dbReference type="Gene3D" id="1.25.40.10">
    <property type="entry name" value="Tetratricopeptide repeat domain"/>
    <property type="match status" value="1"/>
</dbReference>
<evidence type="ECO:0000259" key="1">
    <source>
        <dbReference type="PROSITE" id="PS50011"/>
    </source>
</evidence>
<dbReference type="InterPro" id="IPR011009">
    <property type="entry name" value="Kinase-like_dom_sf"/>
</dbReference>
<dbReference type="SUPFAM" id="SSF81901">
    <property type="entry name" value="HCP-like"/>
    <property type="match status" value="2"/>
</dbReference>
<evidence type="ECO:0000313" key="3">
    <source>
        <dbReference type="Proteomes" id="UP000266861"/>
    </source>
</evidence>
<organism evidence="2 3">
    <name type="scientific">Diversispora epigaea</name>
    <dbReference type="NCBI Taxonomy" id="1348612"/>
    <lineage>
        <taxon>Eukaryota</taxon>
        <taxon>Fungi</taxon>
        <taxon>Fungi incertae sedis</taxon>
        <taxon>Mucoromycota</taxon>
        <taxon>Glomeromycotina</taxon>
        <taxon>Glomeromycetes</taxon>
        <taxon>Diversisporales</taxon>
        <taxon>Diversisporaceae</taxon>
        <taxon>Diversispora</taxon>
    </lineage>
</organism>
<dbReference type="InterPro" id="IPR001245">
    <property type="entry name" value="Ser-Thr/Tyr_kinase_cat_dom"/>
</dbReference>
<gene>
    <name evidence="2" type="ORF">Glove_37g84</name>
</gene>
<name>A0A397JJ57_9GLOM</name>
<dbReference type="Gene3D" id="1.10.510.10">
    <property type="entry name" value="Transferase(Phosphotransferase) domain 1"/>
    <property type="match status" value="1"/>
</dbReference>
<comment type="caution">
    <text evidence="2">The sequence shown here is derived from an EMBL/GenBank/DDBJ whole genome shotgun (WGS) entry which is preliminary data.</text>
</comment>
<accession>A0A397JJ57</accession>
<dbReference type="OrthoDB" id="2327887at2759"/>
<reference evidence="2 3" key="1">
    <citation type="submission" date="2018-08" db="EMBL/GenBank/DDBJ databases">
        <title>Genome and evolution of the arbuscular mycorrhizal fungus Diversispora epigaea (formerly Glomus versiforme) and its bacterial endosymbionts.</title>
        <authorList>
            <person name="Sun X."/>
            <person name="Fei Z."/>
            <person name="Harrison M."/>
        </authorList>
    </citation>
    <scope>NUCLEOTIDE SEQUENCE [LARGE SCALE GENOMIC DNA]</scope>
    <source>
        <strain evidence="2 3">IT104</strain>
    </source>
</reference>
<dbReference type="STRING" id="1348612.A0A397JJ57"/>
<dbReference type="SMART" id="SM00671">
    <property type="entry name" value="SEL1"/>
    <property type="match status" value="7"/>
</dbReference>
<dbReference type="Pfam" id="PF08238">
    <property type="entry name" value="Sel1"/>
    <property type="match status" value="7"/>
</dbReference>
<dbReference type="PROSITE" id="PS50011">
    <property type="entry name" value="PROTEIN_KINASE_DOM"/>
    <property type="match status" value="1"/>
</dbReference>